<proteinExistence type="predicted"/>
<comment type="caution">
    <text evidence="2">The sequence shown here is derived from an EMBL/GenBank/DDBJ whole genome shotgun (WGS) entry which is preliminary data.</text>
</comment>
<dbReference type="AlphaFoldDB" id="A0A917L4Z9"/>
<reference evidence="2" key="1">
    <citation type="journal article" date="2014" name="Int. J. Syst. Evol. Microbiol.">
        <title>Complete genome sequence of Corynebacterium casei LMG S-19264T (=DSM 44701T), isolated from a smear-ripened cheese.</title>
        <authorList>
            <consortium name="US DOE Joint Genome Institute (JGI-PGF)"/>
            <person name="Walter F."/>
            <person name="Albersmeier A."/>
            <person name="Kalinowski J."/>
            <person name="Ruckert C."/>
        </authorList>
    </citation>
    <scope>NUCLEOTIDE SEQUENCE</scope>
    <source>
        <strain evidence="2">CGMCC 4.7272</strain>
    </source>
</reference>
<gene>
    <name evidence="2" type="ORF">GCM10012282_45390</name>
</gene>
<name>A0A917L4Z9_9ACTN</name>
<reference evidence="2" key="2">
    <citation type="submission" date="2020-09" db="EMBL/GenBank/DDBJ databases">
        <authorList>
            <person name="Sun Q."/>
            <person name="Zhou Y."/>
        </authorList>
    </citation>
    <scope>NUCLEOTIDE SEQUENCE</scope>
    <source>
        <strain evidence="2">CGMCC 4.7272</strain>
    </source>
</reference>
<accession>A0A917L4Z9</accession>
<evidence type="ECO:0000313" key="2">
    <source>
        <dbReference type="EMBL" id="GGJ43374.1"/>
    </source>
</evidence>
<keyword evidence="3" id="KW-1185">Reference proteome</keyword>
<sequence>MAEHHEQGDPQFEHAVREAAEHGLVEDLPPAAYGHQIAEALIEDHLRRYSGVDAAKDESEGVLTGRQRLSDGGRLVGMLLPEGAPAAVARGQLPQSLLCGGGPLSRSGGGGYGGRGFGADGQAGAENGGPGERGAQK</sequence>
<dbReference type="Proteomes" id="UP000625682">
    <property type="component" value="Unassembled WGS sequence"/>
</dbReference>
<organism evidence="2 3">
    <name type="scientific">Streptomyces lacrimifluminis</name>
    <dbReference type="NCBI Taxonomy" id="1500077"/>
    <lineage>
        <taxon>Bacteria</taxon>
        <taxon>Bacillati</taxon>
        <taxon>Actinomycetota</taxon>
        <taxon>Actinomycetes</taxon>
        <taxon>Kitasatosporales</taxon>
        <taxon>Streptomycetaceae</taxon>
        <taxon>Streptomyces</taxon>
    </lineage>
</organism>
<dbReference type="EMBL" id="BMMU01000014">
    <property type="protein sequence ID" value="GGJ43374.1"/>
    <property type="molecule type" value="Genomic_DNA"/>
</dbReference>
<evidence type="ECO:0000256" key="1">
    <source>
        <dbReference type="SAM" id="MobiDB-lite"/>
    </source>
</evidence>
<evidence type="ECO:0000313" key="3">
    <source>
        <dbReference type="Proteomes" id="UP000625682"/>
    </source>
</evidence>
<feature type="region of interest" description="Disordered" evidence="1">
    <location>
        <begin position="1"/>
        <end position="23"/>
    </location>
</feature>
<protein>
    <submittedName>
        <fullName evidence="2">Uncharacterized protein</fullName>
    </submittedName>
</protein>
<feature type="region of interest" description="Disordered" evidence="1">
    <location>
        <begin position="109"/>
        <end position="137"/>
    </location>
</feature>